<dbReference type="EMBL" id="LAZR01005144">
    <property type="protein sequence ID" value="KKN02483.1"/>
    <property type="molecule type" value="Genomic_DNA"/>
</dbReference>
<dbReference type="SUPFAM" id="SSF53335">
    <property type="entry name" value="S-adenosyl-L-methionine-dependent methyltransferases"/>
    <property type="match status" value="1"/>
</dbReference>
<sequence>MPPTYEEWKRDNWNKAHRESDITALTGTGLAGHLTTLEVNSLLVPDASVLCIGVGMGVWIQDIAKRGCNIWALDVSPVAGARMPANSNFTTNPRDLPSDYFDLVMSLWVAPHMSDHDLQEQFNGVIRSLKLTGTFAIHYKEPLDSKMKVDNREGADDEFFQARSAGMLRRRKHFANMVFWAGGYVKQTTNKQSSYFYQIIEAVAHIGKLQPDSKE</sequence>
<organism evidence="2">
    <name type="scientific">marine sediment metagenome</name>
    <dbReference type="NCBI Taxonomy" id="412755"/>
    <lineage>
        <taxon>unclassified sequences</taxon>
        <taxon>metagenomes</taxon>
        <taxon>ecological metagenomes</taxon>
    </lineage>
</organism>
<dbReference type="Pfam" id="PF13649">
    <property type="entry name" value="Methyltransf_25"/>
    <property type="match status" value="1"/>
</dbReference>
<name>A0A0F9QAU0_9ZZZZ</name>
<dbReference type="Gene3D" id="3.40.50.150">
    <property type="entry name" value="Vaccinia Virus protein VP39"/>
    <property type="match status" value="1"/>
</dbReference>
<comment type="caution">
    <text evidence="2">The sequence shown here is derived from an EMBL/GenBank/DDBJ whole genome shotgun (WGS) entry which is preliminary data.</text>
</comment>
<dbReference type="AlphaFoldDB" id="A0A0F9QAU0"/>
<dbReference type="CDD" id="cd02440">
    <property type="entry name" value="AdoMet_MTases"/>
    <property type="match status" value="1"/>
</dbReference>
<evidence type="ECO:0000313" key="2">
    <source>
        <dbReference type="EMBL" id="KKN02483.1"/>
    </source>
</evidence>
<evidence type="ECO:0000259" key="1">
    <source>
        <dbReference type="Pfam" id="PF13649"/>
    </source>
</evidence>
<gene>
    <name evidence="2" type="ORF">LCGC14_1117270</name>
</gene>
<dbReference type="InterPro" id="IPR029063">
    <property type="entry name" value="SAM-dependent_MTases_sf"/>
</dbReference>
<reference evidence="2" key="1">
    <citation type="journal article" date="2015" name="Nature">
        <title>Complex archaea that bridge the gap between prokaryotes and eukaryotes.</title>
        <authorList>
            <person name="Spang A."/>
            <person name="Saw J.H."/>
            <person name="Jorgensen S.L."/>
            <person name="Zaremba-Niedzwiedzka K."/>
            <person name="Martijn J."/>
            <person name="Lind A.E."/>
            <person name="van Eijk R."/>
            <person name="Schleper C."/>
            <person name="Guy L."/>
            <person name="Ettema T.J."/>
        </authorList>
    </citation>
    <scope>NUCLEOTIDE SEQUENCE</scope>
</reference>
<feature type="domain" description="Methyltransferase" evidence="1">
    <location>
        <begin position="49"/>
        <end position="133"/>
    </location>
</feature>
<protein>
    <recommendedName>
        <fullName evidence="1">Methyltransferase domain-containing protein</fullName>
    </recommendedName>
</protein>
<dbReference type="InterPro" id="IPR041698">
    <property type="entry name" value="Methyltransf_25"/>
</dbReference>
<accession>A0A0F9QAU0</accession>
<proteinExistence type="predicted"/>